<dbReference type="PIR" id="T37082">
    <property type="entry name" value="T37082"/>
</dbReference>
<dbReference type="PaxDb" id="100226-SCO0019"/>
<dbReference type="AlphaFoldDB" id="Q9S1X4"/>
<evidence type="ECO:0000313" key="4">
    <source>
        <dbReference type="Proteomes" id="UP000001973"/>
    </source>
</evidence>
<dbReference type="HOGENOM" id="CLU_2525996_0_0_11"/>
<dbReference type="GO" id="GO:0003677">
    <property type="term" value="F:DNA binding"/>
    <property type="evidence" value="ECO:0007669"/>
    <property type="project" value="UniProtKB-KW"/>
</dbReference>
<organism evidence="2 4">
    <name type="scientific">Streptomyces coelicolor (strain ATCC BAA-471 / A3(2) / M145)</name>
    <dbReference type="NCBI Taxonomy" id="100226"/>
    <lineage>
        <taxon>Bacteria</taxon>
        <taxon>Bacillati</taxon>
        <taxon>Actinomycetota</taxon>
        <taxon>Actinomycetes</taxon>
        <taxon>Kitasatosporales</taxon>
        <taxon>Streptomycetaceae</taxon>
        <taxon>Streptomyces</taxon>
        <taxon>Streptomyces albidoflavus group</taxon>
    </lineage>
</organism>
<keyword evidence="3" id="KW-0238">DNA-binding</keyword>
<dbReference type="EMBL" id="AL939104">
    <property type="protein sequence ID" value="CAB53310.1"/>
    <property type="molecule type" value="Genomic_DNA"/>
</dbReference>
<sequence>MSQPEAAHYLGIALTRVGMLIANASPDTGRRPGRAGRSDNRQRRGREDLASGRVNPCESHPPPEGHNQLVLIDDPQVLTIAPGL</sequence>
<proteinExistence type="predicted"/>
<evidence type="ECO:0000256" key="1">
    <source>
        <dbReference type="SAM" id="MobiDB-lite"/>
    </source>
</evidence>
<dbReference type="STRING" id="100226.gene:17757614"/>
<evidence type="ECO:0000313" key="3">
    <source>
        <dbReference type="EMBL" id="CAC03646.1"/>
    </source>
</evidence>
<accession>Q9S1X4</accession>
<gene>
    <name evidence="2" type="ordered locus">SCO0019</name>
    <name evidence="3" type="ordered locus">SCO7828</name>
    <name evidence="3" type="ORF">SC8E7.25</name>
    <name evidence="2" type="ORF">SCJ30.15c</name>
</gene>
<evidence type="ECO:0000313" key="2">
    <source>
        <dbReference type="EMBL" id="CAB53310.1"/>
    </source>
</evidence>
<dbReference type="Proteomes" id="UP000001973">
    <property type="component" value="Chromosome"/>
</dbReference>
<feature type="region of interest" description="Disordered" evidence="1">
    <location>
        <begin position="23"/>
        <end position="73"/>
    </location>
</feature>
<dbReference type="KEGG" id="sco:SCO7828"/>
<protein>
    <submittedName>
        <fullName evidence="3">DNA-binding protein</fullName>
    </submittedName>
</protein>
<feature type="compositionally biased region" description="Basic and acidic residues" evidence="1">
    <location>
        <begin position="36"/>
        <end position="50"/>
    </location>
</feature>
<reference evidence="2 4" key="1">
    <citation type="journal article" date="2002" name="Nature">
        <title>Complete genome sequence of the model actinomycete Streptomyces coelicolor A3(2).</title>
        <authorList>
            <person name="Bentley S.D."/>
            <person name="Chater K.F."/>
            <person name="Cerdeno-Tarraga A.M."/>
            <person name="Challis G.L."/>
            <person name="Thomson N.R."/>
            <person name="James K.D."/>
            <person name="Harris D.E."/>
            <person name="Quail M.A."/>
            <person name="Kieser H."/>
            <person name="Harper D."/>
            <person name="Bateman A."/>
            <person name="Brown S."/>
            <person name="Chandra G."/>
            <person name="Chen C.W."/>
            <person name="Collins M."/>
            <person name="Cronin A."/>
            <person name="Fraser A."/>
            <person name="Goble A."/>
            <person name="Hidalgo J."/>
            <person name="Hornsby T."/>
            <person name="Howarth S."/>
            <person name="Huang C.H."/>
            <person name="Kieser T."/>
            <person name="Larke L."/>
            <person name="Murphy L."/>
            <person name="Oliver K."/>
            <person name="O'Neil S."/>
            <person name="Rabbinowitsch E."/>
            <person name="Rajandream M.A."/>
            <person name="Rutherford K."/>
            <person name="Rutter S."/>
            <person name="Seeger K."/>
            <person name="Saunders D."/>
            <person name="Sharp S."/>
            <person name="Squares R."/>
            <person name="Squares S."/>
            <person name="Taylor K."/>
            <person name="Warren T."/>
            <person name="Wietzorrek A."/>
            <person name="Woodward J."/>
            <person name="Barrell B.G."/>
            <person name="Parkhill J."/>
            <person name="Hopwood D.A."/>
        </authorList>
    </citation>
    <scope>NUCLEOTIDE SEQUENCE [LARGE SCALE GENOMIC DNA]</scope>
    <source>
        <strain evidence="2">A3</strain>
        <strain evidence="4">ATCC BAA-471 / A3(2) / M145</strain>
    </source>
</reference>
<name>Q9S1X4_STRCO</name>
<dbReference type="EMBL" id="AL939132">
    <property type="protein sequence ID" value="CAC03646.1"/>
    <property type="molecule type" value="Genomic_DNA"/>
</dbReference>
<keyword evidence="4" id="KW-1185">Reference proteome</keyword>
<dbReference type="KEGG" id="sco:SCO0019"/>